<protein>
    <submittedName>
        <fullName evidence="3">Uncharacterized protein</fullName>
    </submittedName>
</protein>
<gene>
    <name evidence="3" type="ORF">LAL4801_05772</name>
</gene>
<name>A0A0M6YET2_9HYPH</name>
<keyword evidence="2" id="KW-0732">Signal</keyword>
<feature type="compositionally biased region" description="Acidic residues" evidence="1">
    <location>
        <begin position="143"/>
        <end position="168"/>
    </location>
</feature>
<feature type="region of interest" description="Disordered" evidence="1">
    <location>
        <begin position="136"/>
        <end position="184"/>
    </location>
</feature>
<dbReference type="EMBL" id="CXST01000006">
    <property type="protein sequence ID" value="CTQ47310.1"/>
    <property type="molecule type" value="Genomic_DNA"/>
</dbReference>
<accession>A0A0M6YET2</accession>
<feature type="chain" id="PRO_5005807948" evidence="2">
    <location>
        <begin position="19"/>
        <end position="612"/>
    </location>
</feature>
<dbReference type="AlphaFoldDB" id="A0A0M6YET2"/>
<reference evidence="4" key="1">
    <citation type="submission" date="2015-07" db="EMBL/GenBank/DDBJ databases">
        <authorList>
            <person name="Rodrigo-Torres Lidia"/>
            <person name="Arahal R.David."/>
        </authorList>
    </citation>
    <scope>NUCLEOTIDE SEQUENCE [LARGE SCALE GENOMIC DNA]</scope>
    <source>
        <strain evidence="4">CECT 4801</strain>
    </source>
</reference>
<evidence type="ECO:0000256" key="2">
    <source>
        <dbReference type="SAM" id="SignalP"/>
    </source>
</evidence>
<feature type="signal peptide" evidence="2">
    <location>
        <begin position="1"/>
        <end position="18"/>
    </location>
</feature>
<evidence type="ECO:0000256" key="1">
    <source>
        <dbReference type="SAM" id="MobiDB-lite"/>
    </source>
</evidence>
<dbReference type="Proteomes" id="UP000048926">
    <property type="component" value="Unassembled WGS sequence"/>
</dbReference>
<evidence type="ECO:0000313" key="4">
    <source>
        <dbReference type="Proteomes" id="UP000048926"/>
    </source>
</evidence>
<organism evidence="3 4">
    <name type="scientific">Roseibium aggregatum</name>
    <dbReference type="NCBI Taxonomy" id="187304"/>
    <lineage>
        <taxon>Bacteria</taxon>
        <taxon>Pseudomonadati</taxon>
        <taxon>Pseudomonadota</taxon>
        <taxon>Alphaproteobacteria</taxon>
        <taxon>Hyphomicrobiales</taxon>
        <taxon>Stappiaceae</taxon>
        <taxon>Roseibium</taxon>
    </lineage>
</organism>
<keyword evidence="4" id="KW-1185">Reference proteome</keyword>
<proteinExistence type="predicted"/>
<sequence>MRSPITLLSLLLSTAAIAQVATDPAPQTTPSEVPAEIVDYCDFAPKAIGETCLEIIQKYEADGVDPTITARAVAPVKGDTVITSPDWSAALLIRETARGARAAAWPDGKSSEWMADLYSEELVIAKADSNLTPDVGVTAGAAGDDDQAEGEAEAETEVPEEVVPDPDVADTPASHPTPATPIPVVPPKLTEGWITDLTNNSDYVLASYYDNDGSWFSSDIPAVMPVPNVADALAFKRKAKMIVSEDGGYEFNFTITAPEFNDIKPIISGHGSGIFAKNQAALCEVKATLDGTVLMKQKQPLELRGGSAMTVKSAQMNLQKGLYDVVLETRCTYSDWSVLGARRIWASTLKQDPTKISFGYSLSIKTDAAEPRFAVKTDELMTAFDSAKRPAVFLAPKPSLPVGYGTGWILEEHKGSRNGAWPTYSGEYAGTASAQGINLGYRVASATRKNSLMASGLFTASETGSYVFALAPQMAQVHYTNEATYPSERMAIEISARARVETIQHDGPPLVVVRLDSGDRRNAPQFERKTGEAVNIAAYRFDLEAGKTYNLSFLFPYQSRGCDGNDCNKLIDENESGVGGDIRFFVKAPSDPGLRPFKALEVLHKVEDAEVN</sequence>
<evidence type="ECO:0000313" key="3">
    <source>
        <dbReference type="EMBL" id="CTQ47310.1"/>
    </source>
</evidence>